<dbReference type="Gene3D" id="2.60.310.20">
    <property type="match status" value="1"/>
</dbReference>
<name>A0A5N6UC05_ASPTM</name>
<accession>A0A5N6UC05</accession>
<sequence>MGGMATIEGGLFIQDYAFSIRFLKFGSREVPFWIRLYLGQDKENPTPVMVLIAEVYNFSQQAETEKGNCGNCKSLQEEVKSTAYIAITPVLLNLAREGKKLGFLTKEVVLEYLRDHVYWSVTKV</sequence>
<dbReference type="AlphaFoldDB" id="A0A5N6UC05"/>
<reference evidence="5 6" key="1">
    <citation type="submission" date="2019-04" db="EMBL/GenBank/DDBJ databases">
        <title>Friends and foes A comparative genomics study of 23 Aspergillus species from section Flavi.</title>
        <authorList>
            <consortium name="DOE Joint Genome Institute"/>
            <person name="Kjaerbolling I."/>
            <person name="Vesth T."/>
            <person name="Frisvad J.C."/>
            <person name="Nybo J.L."/>
            <person name="Theobald S."/>
            <person name="Kildgaard S."/>
            <person name="Isbrandt T."/>
            <person name="Kuo A."/>
            <person name="Sato A."/>
            <person name="Lyhne E.K."/>
            <person name="Kogle M.E."/>
            <person name="Wiebenga A."/>
            <person name="Kun R.S."/>
            <person name="Lubbers R.J."/>
            <person name="Makela M.R."/>
            <person name="Barry K."/>
            <person name="Chovatia M."/>
            <person name="Clum A."/>
            <person name="Daum C."/>
            <person name="Haridas S."/>
            <person name="He G."/>
            <person name="LaButti K."/>
            <person name="Lipzen A."/>
            <person name="Mondo S."/>
            <person name="Riley R."/>
            <person name="Salamov A."/>
            <person name="Simmons B.A."/>
            <person name="Magnuson J.K."/>
            <person name="Henrissat B."/>
            <person name="Mortensen U.H."/>
            <person name="Larsen T.O."/>
            <person name="Devries R.P."/>
            <person name="Grigoriev I.V."/>
            <person name="Machida M."/>
            <person name="Baker S.E."/>
            <person name="Andersen M.R."/>
        </authorList>
    </citation>
    <scope>NUCLEOTIDE SEQUENCE [LARGE SCALE GENOMIC DNA]</scope>
    <source>
        <strain evidence="5 6">CBS 117626</strain>
    </source>
</reference>
<evidence type="ECO:0000256" key="2">
    <source>
        <dbReference type="ARBA" id="ARBA00023002"/>
    </source>
</evidence>
<evidence type="ECO:0000256" key="3">
    <source>
        <dbReference type="ARBA" id="ARBA00023033"/>
    </source>
</evidence>
<dbReference type="Pfam" id="PF18132">
    <property type="entry name" value="Tyrosinase_C"/>
    <property type="match status" value="1"/>
</dbReference>
<evidence type="ECO:0000313" key="5">
    <source>
        <dbReference type="EMBL" id="KAE8156092.1"/>
    </source>
</evidence>
<comment type="cofactor">
    <cofactor evidence="1">
        <name>Cu(2+)</name>
        <dbReference type="ChEBI" id="CHEBI:29036"/>
    </cofactor>
</comment>
<proteinExistence type="predicted"/>
<keyword evidence="2" id="KW-0560">Oxidoreductase</keyword>
<dbReference type="OrthoDB" id="1658288at2759"/>
<keyword evidence="6" id="KW-1185">Reference proteome</keyword>
<organism evidence="5 6">
    <name type="scientific">Aspergillus tamarii</name>
    <dbReference type="NCBI Taxonomy" id="41984"/>
    <lineage>
        <taxon>Eukaryota</taxon>
        <taxon>Fungi</taxon>
        <taxon>Dikarya</taxon>
        <taxon>Ascomycota</taxon>
        <taxon>Pezizomycotina</taxon>
        <taxon>Eurotiomycetes</taxon>
        <taxon>Eurotiomycetidae</taxon>
        <taxon>Eurotiales</taxon>
        <taxon>Aspergillaceae</taxon>
        <taxon>Aspergillus</taxon>
        <taxon>Aspergillus subgen. Circumdati</taxon>
    </lineage>
</organism>
<evidence type="ECO:0000256" key="1">
    <source>
        <dbReference type="ARBA" id="ARBA00001973"/>
    </source>
</evidence>
<dbReference type="GO" id="GO:0004497">
    <property type="term" value="F:monooxygenase activity"/>
    <property type="evidence" value="ECO:0007669"/>
    <property type="project" value="UniProtKB-KW"/>
</dbReference>
<protein>
    <recommendedName>
        <fullName evidence="4">Tyrosinase C-terminal domain-containing protein</fullName>
    </recommendedName>
</protein>
<keyword evidence="3" id="KW-0503">Monooxygenase</keyword>
<dbReference type="EMBL" id="ML738780">
    <property type="protein sequence ID" value="KAE8156092.1"/>
    <property type="molecule type" value="Genomic_DNA"/>
</dbReference>
<feature type="domain" description="Tyrosinase C-terminal" evidence="4">
    <location>
        <begin position="15"/>
        <end position="123"/>
    </location>
</feature>
<evidence type="ECO:0000259" key="4">
    <source>
        <dbReference type="Pfam" id="PF18132"/>
    </source>
</evidence>
<gene>
    <name evidence="5" type="ORF">BDV40DRAFT_306401</name>
</gene>
<dbReference type="Proteomes" id="UP000326950">
    <property type="component" value="Unassembled WGS sequence"/>
</dbReference>
<evidence type="ECO:0000313" key="6">
    <source>
        <dbReference type="Proteomes" id="UP000326950"/>
    </source>
</evidence>
<dbReference type="InterPro" id="IPR041640">
    <property type="entry name" value="Tyrosinase_C"/>
</dbReference>